<keyword evidence="9" id="KW-0444">Lipid biosynthesis</keyword>
<feature type="transmembrane region" description="Helical" evidence="10">
    <location>
        <begin position="6"/>
        <end position="30"/>
    </location>
</feature>
<dbReference type="PANTHER" id="PTHR10434">
    <property type="entry name" value="1-ACYL-SN-GLYCEROL-3-PHOSPHATE ACYLTRANSFERASE"/>
    <property type="match status" value="1"/>
</dbReference>
<comment type="catalytic activity">
    <reaction evidence="1 9">
        <text>a 1-acyl-sn-glycero-3-phosphate + an acyl-CoA = a 1,2-diacyl-sn-glycero-3-phosphate + CoA</text>
        <dbReference type="Rhea" id="RHEA:19709"/>
        <dbReference type="ChEBI" id="CHEBI:57287"/>
        <dbReference type="ChEBI" id="CHEBI:57970"/>
        <dbReference type="ChEBI" id="CHEBI:58342"/>
        <dbReference type="ChEBI" id="CHEBI:58608"/>
        <dbReference type="EC" id="2.3.1.51"/>
    </reaction>
</comment>
<dbReference type="GO" id="GO:0016020">
    <property type="term" value="C:membrane"/>
    <property type="evidence" value="ECO:0007669"/>
    <property type="project" value="InterPro"/>
</dbReference>
<comment type="domain">
    <text evidence="9">The HXXXXD motif is essential for acyltransferase activity and may constitute the binding site for the phosphate moiety of the glycerol-3-phosphate.</text>
</comment>
<evidence type="ECO:0000256" key="9">
    <source>
        <dbReference type="RuleBase" id="RU361267"/>
    </source>
</evidence>
<evidence type="ECO:0000256" key="7">
    <source>
        <dbReference type="ARBA" id="ARBA00022679"/>
    </source>
</evidence>
<comment type="pathway">
    <text evidence="3">Lipid metabolism.</text>
</comment>
<dbReference type="InterPro" id="IPR004552">
    <property type="entry name" value="AGP_acyltrans"/>
</dbReference>
<dbReference type="CDD" id="cd07989">
    <property type="entry name" value="LPLAT_AGPAT-like"/>
    <property type="match status" value="1"/>
</dbReference>
<keyword evidence="9" id="KW-1208">Phospholipid metabolism</keyword>
<dbReference type="GO" id="GO:0016024">
    <property type="term" value="P:CDP-diacylglycerol biosynthetic process"/>
    <property type="evidence" value="ECO:0007669"/>
    <property type="project" value="UniProtKB-UniPathway"/>
</dbReference>
<dbReference type="EMBL" id="DRBS01000021">
    <property type="protein sequence ID" value="HDD43334.1"/>
    <property type="molecule type" value="Genomic_DNA"/>
</dbReference>
<dbReference type="Proteomes" id="UP000886289">
    <property type="component" value="Unassembled WGS sequence"/>
</dbReference>
<dbReference type="EC" id="2.3.1.51" evidence="5 9"/>
<keyword evidence="8 9" id="KW-0012">Acyltransferase</keyword>
<reference evidence="12" key="1">
    <citation type="journal article" date="2020" name="mSystems">
        <title>Genome- and Community-Level Interaction Insights into Carbon Utilization and Element Cycling Functions of Hydrothermarchaeota in Hydrothermal Sediment.</title>
        <authorList>
            <person name="Zhou Z."/>
            <person name="Liu Y."/>
            <person name="Xu W."/>
            <person name="Pan J."/>
            <person name="Luo Z.H."/>
            <person name="Li M."/>
        </authorList>
    </citation>
    <scope>NUCLEOTIDE SEQUENCE [LARGE SCALE GENOMIC DNA]</scope>
    <source>
        <strain evidence="12">HyVt-233</strain>
    </source>
</reference>
<feature type="domain" description="Phospholipid/glycerol acyltransferase" evidence="11">
    <location>
        <begin position="68"/>
        <end position="182"/>
    </location>
</feature>
<proteinExistence type="inferred from homology"/>
<evidence type="ECO:0000256" key="10">
    <source>
        <dbReference type="SAM" id="Phobius"/>
    </source>
</evidence>
<evidence type="ECO:0000256" key="1">
    <source>
        <dbReference type="ARBA" id="ARBA00001141"/>
    </source>
</evidence>
<dbReference type="GO" id="GO:0006654">
    <property type="term" value="P:phosphatidic acid biosynthetic process"/>
    <property type="evidence" value="ECO:0007669"/>
    <property type="project" value="TreeGrafter"/>
</dbReference>
<keyword evidence="7 9" id="KW-0808">Transferase</keyword>
<comment type="pathway">
    <text evidence="2">Phospholipid metabolism; CDP-diacylglycerol biosynthesis; CDP-diacylglycerol from sn-glycerol 3-phosphate: step 2/3.</text>
</comment>
<dbReference type="GO" id="GO:0003841">
    <property type="term" value="F:1-acylglycerol-3-phosphate O-acyltransferase activity"/>
    <property type="evidence" value="ECO:0007669"/>
    <property type="project" value="UniProtKB-UniRule"/>
</dbReference>
<dbReference type="SMART" id="SM00563">
    <property type="entry name" value="PlsC"/>
    <property type="match status" value="1"/>
</dbReference>
<dbReference type="InterPro" id="IPR002123">
    <property type="entry name" value="Plipid/glycerol_acylTrfase"/>
</dbReference>
<protein>
    <recommendedName>
        <fullName evidence="6 9">1-acyl-sn-glycerol-3-phosphate acyltransferase</fullName>
        <ecNumber evidence="5 9">2.3.1.51</ecNumber>
    </recommendedName>
</protein>
<evidence type="ECO:0000256" key="2">
    <source>
        <dbReference type="ARBA" id="ARBA00004728"/>
    </source>
</evidence>
<keyword evidence="9" id="KW-0594">Phospholipid biosynthesis</keyword>
<dbReference type="NCBIfam" id="TIGR00530">
    <property type="entry name" value="AGP_acyltrn"/>
    <property type="match status" value="1"/>
</dbReference>
<dbReference type="UniPathway" id="UPA00557">
    <property type="reaction ID" value="UER00613"/>
</dbReference>
<dbReference type="PANTHER" id="PTHR10434:SF11">
    <property type="entry name" value="1-ACYL-SN-GLYCEROL-3-PHOSPHATE ACYLTRANSFERASE"/>
    <property type="match status" value="1"/>
</dbReference>
<evidence type="ECO:0000256" key="5">
    <source>
        <dbReference type="ARBA" id="ARBA00013211"/>
    </source>
</evidence>
<keyword evidence="10" id="KW-1133">Transmembrane helix</keyword>
<evidence type="ECO:0000313" key="12">
    <source>
        <dbReference type="EMBL" id="HDD43334.1"/>
    </source>
</evidence>
<name>A0A7C0U1B8_DESA2</name>
<evidence type="ECO:0000256" key="6">
    <source>
        <dbReference type="ARBA" id="ARBA00016139"/>
    </source>
</evidence>
<comment type="caution">
    <text evidence="12">The sequence shown here is derived from an EMBL/GenBank/DDBJ whole genome shotgun (WGS) entry which is preliminary data.</text>
</comment>
<evidence type="ECO:0000256" key="4">
    <source>
        <dbReference type="ARBA" id="ARBA00008655"/>
    </source>
</evidence>
<dbReference type="SUPFAM" id="SSF69593">
    <property type="entry name" value="Glycerol-3-phosphate (1)-acyltransferase"/>
    <property type="match status" value="1"/>
</dbReference>
<evidence type="ECO:0000256" key="8">
    <source>
        <dbReference type="ARBA" id="ARBA00023315"/>
    </source>
</evidence>
<organism evidence="12">
    <name type="scientific">Desulfofervidus auxilii</name>
    <dbReference type="NCBI Taxonomy" id="1621989"/>
    <lineage>
        <taxon>Bacteria</taxon>
        <taxon>Pseudomonadati</taxon>
        <taxon>Thermodesulfobacteriota</taxon>
        <taxon>Candidatus Desulfofervidia</taxon>
        <taxon>Candidatus Desulfofervidales</taxon>
        <taxon>Candidatus Desulfofervidaceae</taxon>
        <taxon>Candidatus Desulfofervidus</taxon>
    </lineage>
</organism>
<keyword evidence="9" id="KW-0443">Lipid metabolism</keyword>
<dbReference type="Pfam" id="PF01553">
    <property type="entry name" value="Acyltransferase"/>
    <property type="match status" value="1"/>
</dbReference>
<evidence type="ECO:0000256" key="3">
    <source>
        <dbReference type="ARBA" id="ARBA00005189"/>
    </source>
</evidence>
<gene>
    <name evidence="12" type="ORF">ENG63_00530</name>
</gene>
<dbReference type="AlphaFoldDB" id="A0A7C0U1B8"/>
<keyword evidence="10" id="KW-0472">Membrane</keyword>
<sequence>MLRFFLVFIWIAIISFFFYPPALITSLIPYTKHIPHILARYWAKTILWVSGVKVKILGLENIDFKRPYVFAANHQSQYDIFTLLAHLPIQFKWMAKKSLFYIPLVGWGMKACGYIPVERENPKAAYQAILKALEIIKQGFSIIIFPEGTRSLDGNIRSFKSGGFVLALRAKVPIVPVSIIGTFSILPKSGRRIRPGNVTIIIDRPIDVSKYTEKEKTKLANLVREIVVKNYERYKIK</sequence>
<evidence type="ECO:0000259" key="11">
    <source>
        <dbReference type="SMART" id="SM00563"/>
    </source>
</evidence>
<comment type="similarity">
    <text evidence="4 9">Belongs to the 1-acyl-sn-glycerol-3-phosphate acyltransferase family.</text>
</comment>
<keyword evidence="10" id="KW-0812">Transmembrane</keyword>
<accession>A0A7C0U1B8</accession>